<organism evidence="7 8">
    <name type="scientific">Runella rosea</name>
    <dbReference type="NCBI Taxonomy" id="2259595"/>
    <lineage>
        <taxon>Bacteria</taxon>
        <taxon>Pseudomonadati</taxon>
        <taxon>Bacteroidota</taxon>
        <taxon>Cytophagia</taxon>
        <taxon>Cytophagales</taxon>
        <taxon>Spirosomataceae</taxon>
        <taxon>Runella</taxon>
    </lineage>
</organism>
<dbReference type="PANTHER" id="PTHR35889">
    <property type="entry name" value="CYCLOINULO-OLIGOSACCHARIDE FRUCTANOTRANSFERASE-RELATED"/>
    <property type="match status" value="1"/>
</dbReference>
<sequence>MNRKFKDIAEQALIVSTIFILFLLLFESKLVVPVWLQPAGRMHPLFLHFPIVLLLLALGMEFFRFNPANTANTFYRTFLTNFWLIGALSAAVTVIMGIFLSKETGYEGETLPWHKWTGIAVFFLAAIGYWCRTMAWYQAPLAKGLAVITTLCVVLAGHYGSVLTHGDNFITGPMLKSAPVPLEEAIVFNDVIQPIFEQKCVSCHNPDKLKGELMLTDAKSILKGGKTGKLFVAGQPEISLLLQRIHLPSEDKKHMPPIGKSQLNPQEIALLTLWIKAKADFTKKVIDFPLNDSLRLIASTFLSPVEREEENFDFSAADEETIQKLTTEFRSIAPLARESPALAVNFFNKTAFTAEKIKELKEIKEQVVFLNLAKMPVKDADISQITAFENLQKLDLNFTDITGKGLKELTSLKQLKNLSISGTKVTVKDLQAVIPNFKNLNTLVVWNTGVTIEEVRQLQKSHPRIRFIEGFKDDGKNPIKLNPPQVKNKSTVFNEPVLVQLAHPVKGVQIRFTTDGTEPDSVKSALFTNQTVIKASTNIRAKAYKEGWFGSDEVAFDFFKRTYVPDSVRLLLPLNRVHQAEGAKSFFDEKLGTFNANSPAWANNWAGVRNNDLALMAEFKKPILLSSVELRIMEETETGIFPPEAIEVWGGSSPDQLKKIAVIKPSIPTKYRTHLLQAVGGKFKPQTVSYLKIVAKPLSKMPEWHGGKGKPALLLVDEMLFN</sequence>
<dbReference type="InterPro" id="IPR036909">
    <property type="entry name" value="Cyt_c-like_dom_sf"/>
</dbReference>
<evidence type="ECO:0000256" key="1">
    <source>
        <dbReference type="ARBA" id="ARBA00022617"/>
    </source>
</evidence>
<dbReference type="OrthoDB" id="713772at2"/>
<feature type="transmembrane region" description="Helical" evidence="5">
    <location>
        <begin position="113"/>
        <end position="132"/>
    </location>
</feature>
<dbReference type="GO" id="GO:0009055">
    <property type="term" value="F:electron transfer activity"/>
    <property type="evidence" value="ECO:0007669"/>
    <property type="project" value="InterPro"/>
</dbReference>
<evidence type="ECO:0000256" key="5">
    <source>
        <dbReference type="SAM" id="Phobius"/>
    </source>
</evidence>
<keyword evidence="2 4" id="KW-0479">Metal-binding</keyword>
<dbReference type="GO" id="GO:0046872">
    <property type="term" value="F:metal ion binding"/>
    <property type="evidence" value="ECO:0007669"/>
    <property type="project" value="UniProtKB-KW"/>
</dbReference>
<dbReference type="InterPro" id="IPR011429">
    <property type="entry name" value="Cyt_c_Planctomycete-type"/>
</dbReference>
<keyword evidence="5" id="KW-0472">Membrane</keyword>
<dbReference type="EMBL" id="CP030850">
    <property type="protein sequence ID" value="AXE20942.1"/>
    <property type="molecule type" value="Genomic_DNA"/>
</dbReference>
<feature type="domain" description="Cytochrome c" evidence="6">
    <location>
        <begin position="187"/>
        <end position="279"/>
    </location>
</feature>
<dbReference type="PROSITE" id="PS51007">
    <property type="entry name" value="CYTC"/>
    <property type="match status" value="1"/>
</dbReference>
<dbReference type="InterPro" id="IPR059177">
    <property type="entry name" value="GH29D-like_dom"/>
</dbReference>
<protein>
    <submittedName>
        <fullName evidence="7">Cytochrome C</fullName>
    </submittedName>
</protein>
<keyword evidence="8" id="KW-1185">Reference proteome</keyword>
<dbReference type="Pfam" id="PF13290">
    <property type="entry name" value="CHB_HEX_C_1"/>
    <property type="match status" value="1"/>
</dbReference>
<name>A0A344TQM1_9BACT</name>
<evidence type="ECO:0000259" key="6">
    <source>
        <dbReference type="PROSITE" id="PS51007"/>
    </source>
</evidence>
<keyword evidence="1 4" id="KW-0349">Heme</keyword>
<dbReference type="Proteomes" id="UP000251993">
    <property type="component" value="Chromosome"/>
</dbReference>
<feature type="transmembrane region" description="Helical" evidence="5">
    <location>
        <begin position="12"/>
        <end position="35"/>
    </location>
</feature>
<evidence type="ECO:0000313" key="7">
    <source>
        <dbReference type="EMBL" id="AXE20942.1"/>
    </source>
</evidence>
<keyword evidence="5" id="KW-0812">Transmembrane</keyword>
<dbReference type="InterPro" id="IPR032675">
    <property type="entry name" value="LRR_dom_sf"/>
</dbReference>
<dbReference type="Pfam" id="PF07635">
    <property type="entry name" value="PSCyt1"/>
    <property type="match status" value="1"/>
</dbReference>
<accession>A0A344TQM1</accession>
<dbReference type="Gene3D" id="3.80.10.10">
    <property type="entry name" value="Ribonuclease Inhibitor"/>
    <property type="match status" value="1"/>
</dbReference>
<dbReference type="GO" id="GO:0020037">
    <property type="term" value="F:heme binding"/>
    <property type="evidence" value="ECO:0007669"/>
    <property type="project" value="InterPro"/>
</dbReference>
<feature type="transmembrane region" description="Helical" evidence="5">
    <location>
        <begin position="144"/>
        <end position="163"/>
    </location>
</feature>
<feature type="transmembrane region" description="Helical" evidence="5">
    <location>
        <begin position="78"/>
        <end position="101"/>
    </location>
</feature>
<evidence type="ECO:0000256" key="4">
    <source>
        <dbReference type="PROSITE-ProRule" id="PRU00433"/>
    </source>
</evidence>
<dbReference type="InterPro" id="IPR009056">
    <property type="entry name" value="Cyt_c-like_dom"/>
</dbReference>
<dbReference type="RefSeq" id="WP_114069703.1">
    <property type="nucleotide sequence ID" value="NZ_CP030850.1"/>
</dbReference>
<keyword evidence="5" id="KW-1133">Transmembrane helix</keyword>
<reference evidence="7 8" key="1">
    <citation type="submission" date="2018-07" db="EMBL/GenBank/DDBJ databases">
        <title>Genome sequencing of Runella.</title>
        <authorList>
            <person name="Baek M.-G."/>
            <person name="Yi H."/>
        </authorList>
    </citation>
    <scope>NUCLEOTIDE SEQUENCE [LARGE SCALE GENOMIC DNA]</scope>
    <source>
        <strain evidence="7 8">HYN0085</strain>
    </source>
</reference>
<dbReference type="Pfam" id="PF09990">
    <property type="entry name" value="DUF2231"/>
    <property type="match status" value="1"/>
</dbReference>
<dbReference type="AlphaFoldDB" id="A0A344TQM1"/>
<evidence type="ECO:0000313" key="8">
    <source>
        <dbReference type="Proteomes" id="UP000251993"/>
    </source>
</evidence>
<dbReference type="KEGG" id="run:DR864_25975"/>
<proteinExistence type="predicted"/>
<evidence type="ECO:0000256" key="2">
    <source>
        <dbReference type="ARBA" id="ARBA00022723"/>
    </source>
</evidence>
<dbReference type="InterPro" id="IPR019251">
    <property type="entry name" value="DUF2231_TM"/>
</dbReference>
<gene>
    <name evidence="7" type="ORF">DR864_25975</name>
</gene>
<feature type="transmembrane region" description="Helical" evidence="5">
    <location>
        <begin position="47"/>
        <end position="66"/>
    </location>
</feature>
<dbReference type="SUPFAM" id="SSF46626">
    <property type="entry name" value="Cytochrome c"/>
    <property type="match status" value="1"/>
</dbReference>
<evidence type="ECO:0000256" key="3">
    <source>
        <dbReference type="ARBA" id="ARBA00023004"/>
    </source>
</evidence>
<dbReference type="SUPFAM" id="SSF52047">
    <property type="entry name" value="RNI-like"/>
    <property type="match status" value="1"/>
</dbReference>
<dbReference type="PANTHER" id="PTHR35889:SF3">
    <property type="entry name" value="F-BOX DOMAIN-CONTAINING PROTEIN"/>
    <property type="match status" value="1"/>
</dbReference>
<keyword evidence="3 4" id="KW-0408">Iron</keyword>